<gene>
    <name evidence="9" type="primary">Zg52</name>
    <name evidence="9" type="ORF">SMICAP_R14941</name>
</gene>
<dbReference type="GO" id="GO:0000978">
    <property type="term" value="F:RNA polymerase II cis-regulatory region sequence-specific DNA binding"/>
    <property type="evidence" value="ECO:0007669"/>
    <property type="project" value="TreeGrafter"/>
</dbReference>
<keyword evidence="6" id="KW-0539">Nucleus</keyword>
<dbReference type="Gene3D" id="3.30.160.60">
    <property type="entry name" value="Classic Zinc Finger"/>
    <property type="match status" value="2"/>
</dbReference>
<accession>A0A7K8R611</accession>
<feature type="domain" description="C2H2-type" evidence="8">
    <location>
        <begin position="51"/>
        <end position="75"/>
    </location>
</feature>
<keyword evidence="5" id="KW-0862">Zinc</keyword>
<dbReference type="AlphaFoldDB" id="A0A7K8R611"/>
<evidence type="ECO:0000256" key="3">
    <source>
        <dbReference type="ARBA" id="ARBA00022737"/>
    </source>
</evidence>
<evidence type="ECO:0000313" key="10">
    <source>
        <dbReference type="Proteomes" id="UP000567624"/>
    </source>
</evidence>
<keyword evidence="2" id="KW-0479">Metal-binding</keyword>
<name>A0A7K8R611_9PASS</name>
<dbReference type="InterPro" id="IPR013087">
    <property type="entry name" value="Znf_C2H2_type"/>
</dbReference>
<dbReference type="GO" id="GO:0000981">
    <property type="term" value="F:DNA-binding transcription factor activity, RNA polymerase II-specific"/>
    <property type="evidence" value="ECO:0007669"/>
    <property type="project" value="TreeGrafter"/>
</dbReference>
<evidence type="ECO:0000256" key="1">
    <source>
        <dbReference type="ARBA" id="ARBA00004123"/>
    </source>
</evidence>
<dbReference type="EMBL" id="VWYW01001415">
    <property type="protein sequence ID" value="NXF13265.1"/>
    <property type="molecule type" value="Genomic_DNA"/>
</dbReference>
<keyword evidence="3" id="KW-0677">Repeat</keyword>
<organism evidence="9 10">
    <name type="scientific">Smithornis capensis</name>
    <dbReference type="NCBI Taxonomy" id="363769"/>
    <lineage>
        <taxon>Eukaryota</taxon>
        <taxon>Metazoa</taxon>
        <taxon>Chordata</taxon>
        <taxon>Craniata</taxon>
        <taxon>Vertebrata</taxon>
        <taxon>Euteleostomi</taxon>
        <taxon>Archelosauria</taxon>
        <taxon>Archosauria</taxon>
        <taxon>Dinosauria</taxon>
        <taxon>Saurischia</taxon>
        <taxon>Theropoda</taxon>
        <taxon>Coelurosauria</taxon>
        <taxon>Aves</taxon>
        <taxon>Neognathae</taxon>
        <taxon>Neoaves</taxon>
        <taxon>Telluraves</taxon>
        <taxon>Australaves</taxon>
        <taxon>Passeriformes</taxon>
        <taxon>Eurylaimidae</taxon>
        <taxon>Smithornis</taxon>
    </lineage>
</organism>
<evidence type="ECO:0000313" key="9">
    <source>
        <dbReference type="EMBL" id="NXF13265.1"/>
    </source>
</evidence>
<evidence type="ECO:0000256" key="6">
    <source>
        <dbReference type="ARBA" id="ARBA00023242"/>
    </source>
</evidence>
<dbReference type="GO" id="GO:0008270">
    <property type="term" value="F:zinc ion binding"/>
    <property type="evidence" value="ECO:0007669"/>
    <property type="project" value="UniProtKB-KW"/>
</dbReference>
<feature type="non-terminal residue" evidence="9">
    <location>
        <position position="75"/>
    </location>
</feature>
<dbReference type="InterPro" id="IPR036236">
    <property type="entry name" value="Znf_C2H2_sf"/>
</dbReference>
<proteinExistence type="predicted"/>
<dbReference type="SMART" id="SM00355">
    <property type="entry name" value="ZnF_C2H2"/>
    <property type="match status" value="2"/>
</dbReference>
<evidence type="ECO:0000259" key="8">
    <source>
        <dbReference type="PROSITE" id="PS50157"/>
    </source>
</evidence>
<sequence>GLSHCVEYQQMKHEWTHTGERPFFCSDCRKRFNHSSTLLTHQCIHTGERSYKCGECGKIFIQSSTLICHQRIHTG</sequence>
<keyword evidence="4 7" id="KW-0863">Zinc-finger</keyword>
<dbReference type="GO" id="GO:0005634">
    <property type="term" value="C:nucleus"/>
    <property type="evidence" value="ECO:0007669"/>
    <property type="project" value="UniProtKB-SubCell"/>
</dbReference>
<dbReference type="Pfam" id="PF00096">
    <property type="entry name" value="zf-C2H2"/>
    <property type="match status" value="2"/>
</dbReference>
<dbReference type="Proteomes" id="UP000567624">
    <property type="component" value="Unassembled WGS sequence"/>
</dbReference>
<comment type="caution">
    <text evidence="9">The sequence shown here is derived from an EMBL/GenBank/DDBJ whole genome shotgun (WGS) entry which is preliminary data.</text>
</comment>
<dbReference type="PROSITE" id="PS00028">
    <property type="entry name" value="ZINC_FINGER_C2H2_1"/>
    <property type="match status" value="2"/>
</dbReference>
<keyword evidence="10" id="KW-1185">Reference proteome</keyword>
<feature type="domain" description="C2H2-type" evidence="8">
    <location>
        <begin position="23"/>
        <end position="50"/>
    </location>
</feature>
<dbReference type="SUPFAM" id="SSF57667">
    <property type="entry name" value="beta-beta-alpha zinc fingers"/>
    <property type="match status" value="1"/>
</dbReference>
<feature type="non-terminal residue" evidence="9">
    <location>
        <position position="1"/>
    </location>
</feature>
<dbReference type="FunFam" id="3.30.160.60:FF:000557">
    <property type="entry name" value="zinc finger and SCAN domain-containing protein 29"/>
    <property type="match status" value="1"/>
</dbReference>
<evidence type="ECO:0000256" key="4">
    <source>
        <dbReference type="ARBA" id="ARBA00022771"/>
    </source>
</evidence>
<dbReference type="PANTHER" id="PTHR23226:SF85">
    <property type="entry name" value="ZINC FINGER PROTEIN 397"/>
    <property type="match status" value="1"/>
</dbReference>
<evidence type="ECO:0000256" key="5">
    <source>
        <dbReference type="ARBA" id="ARBA00022833"/>
    </source>
</evidence>
<dbReference type="PROSITE" id="PS50157">
    <property type="entry name" value="ZINC_FINGER_C2H2_2"/>
    <property type="match status" value="2"/>
</dbReference>
<reference evidence="9 10" key="1">
    <citation type="submission" date="2019-09" db="EMBL/GenBank/DDBJ databases">
        <title>Bird 10,000 Genomes (B10K) Project - Family phase.</title>
        <authorList>
            <person name="Zhang G."/>
        </authorList>
    </citation>
    <scope>NUCLEOTIDE SEQUENCE [LARGE SCALE GENOMIC DNA]</scope>
    <source>
        <strain evidence="9">B10K-CU-031-20</strain>
    </source>
</reference>
<evidence type="ECO:0000256" key="7">
    <source>
        <dbReference type="PROSITE-ProRule" id="PRU00042"/>
    </source>
</evidence>
<dbReference type="FunFam" id="3.30.160.60:FF:002004">
    <property type="entry name" value="Zinc finger protein 473"/>
    <property type="match status" value="1"/>
</dbReference>
<comment type="subcellular location">
    <subcellularLocation>
        <location evidence="1">Nucleus</location>
    </subcellularLocation>
</comment>
<evidence type="ECO:0000256" key="2">
    <source>
        <dbReference type="ARBA" id="ARBA00022723"/>
    </source>
</evidence>
<protein>
    <submittedName>
        <fullName evidence="9">ZG52 protein</fullName>
    </submittedName>
</protein>
<dbReference type="PANTHER" id="PTHR23226">
    <property type="entry name" value="ZINC FINGER AND SCAN DOMAIN-CONTAINING"/>
    <property type="match status" value="1"/>
</dbReference>